<dbReference type="InterPro" id="IPR012340">
    <property type="entry name" value="NA-bd_OB-fold"/>
</dbReference>
<sequence length="187" mass="21096">MYSIGVTTLSALRICPTESMSIIMATVDQYVTDDGWWFLSCICHEQVVPDSPAYYCERCNKHVLMITPRFRITFHVTDNTGSATFLMHDSVAAEFFGIPCSKMLEFGENVGMSSYVPDELLNMVGKCYLFKVFSKVGAGCDGEKCYPISKINDDEELLGRFKRHNSVVIKLDTPSVSKYMSILEKLH</sequence>
<feature type="domain" description="Replication factor A C-terminal" evidence="6">
    <location>
        <begin position="24"/>
        <end position="132"/>
    </location>
</feature>
<dbReference type="Pfam" id="PF08646">
    <property type="entry name" value="Rep_fac-A_C"/>
    <property type="match status" value="1"/>
</dbReference>
<dbReference type="PANTHER" id="PTHR47165:SF4">
    <property type="entry name" value="OS03G0429900 PROTEIN"/>
    <property type="match status" value="1"/>
</dbReference>
<accession>A0A396I6R4</accession>
<evidence type="ECO:0000256" key="3">
    <source>
        <dbReference type="ARBA" id="ARBA00022771"/>
    </source>
</evidence>
<dbReference type="GO" id="GO:0008270">
    <property type="term" value="F:zinc ion binding"/>
    <property type="evidence" value="ECO:0007669"/>
    <property type="project" value="UniProtKB-KW"/>
</dbReference>
<dbReference type="InterPro" id="IPR013955">
    <property type="entry name" value="Rep_factor-A_C"/>
</dbReference>
<evidence type="ECO:0000313" key="7">
    <source>
        <dbReference type="EMBL" id="RHN59944.1"/>
    </source>
</evidence>
<keyword evidence="2" id="KW-0479">Metal-binding</keyword>
<comment type="similarity">
    <text evidence="1">Belongs to the replication factor A protein 1 family.</text>
</comment>
<protein>
    <submittedName>
        <fullName evidence="7">Putative nucleic acid-binding protein</fullName>
    </submittedName>
</protein>
<evidence type="ECO:0000256" key="2">
    <source>
        <dbReference type="ARBA" id="ARBA00022723"/>
    </source>
</evidence>
<evidence type="ECO:0000259" key="6">
    <source>
        <dbReference type="Pfam" id="PF08646"/>
    </source>
</evidence>
<dbReference type="PANTHER" id="PTHR47165">
    <property type="entry name" value="OS03G0429900 PROTEIN"/>
    <property type="match status" value="1"/>
</dbReference>
<dbReference type="AlphaFoldDB" id="A0A396I6R4"/>
<dbReference type="SUPFAM" id="SSF50249">
    <property type="entry name" value="Nucleic acid-binding proteins"/>
    <property type="match status" value="1"/>
</dbReference>
<evidence type="ECO:0000256" key="5">
    <source>
        <dbReference type="ARBA" id="ARBA00023125"/>
    </source>
</evidence>
<organism evidence="7">
    <name type="scientific">Medicago truncatula</name>
    <name type="common">Barrel medic</name>
    <name type="synonym">Medicago tribuloides</name>
    <dbReference type="NCBI Taxonomy" id="3880"/>
    <lineage>
        <taxon>Eukaryota</taxon>
        <taxon>Viridiplantae</taxon>
        <taxon>Streptophyta</taxon>
        <taxon>Embryophyta</taxon>
        <taxon>Tracheophyta</taxon>
        <taxon>Spermatophyta</taxon>
        <taxon>Magnoliopsida</taxon>
        <taxon>eudicotyledons</taxon>
        <taxon>Gunneridae</taxon>
        <taxon>Pentapetalae</taxon>
        <taxon>rosids</taxon>
        <taxon>fabids</taxon>
        <taxon>Fabales</taxon>
        <taxon>Fabaceae</taxon>
        <taxon>Papilionoideae</taxon>
        <taxon>50 kb inversion clade</taxon>
        <taxon>NPAAA clade</taxon>
        <taxon>Hologalegina</taxon>
        <taxon>IRL clade</taxon>
        <taxon>Trifolieae</taxon>
        <taxon>Medicago</taxon>
    </lineage>
</organism>
<dbReference type="Proteomes" id="UP000265566">
    <property type="component" value="Chromosome 4"/>
</dbReference>
<dbReference type="EMBL" id="PSQE01000004">
    <property type="protein sequence ID" value="RHN59944.1"/>
    <property type="molecule type" value="Genomic_DNA"/>
</dbReference>
<evidence type="ECO:0000256" key="4">
    <source>
        <dbReference type="ARBA" id="ARBA00022833"/>
    </source>
</evidence>
<name>A0A396I6R4_MEDTR</name>
<dbReference type="Gramene" id="rna22116">
    <property type="protein sequence ID" value="RHN59944.1"/>
    <property type="gene ID" value="gene22116"/>
</dbReference>
<dbReference type="CDD" id="cd04476">
    <property type="entry name" value="RPA1_DBD_C"/>
    <property type="match status" value="1"/>
</dbReference>
<keyword evidence="4" id="KW-0862">Zinc</keyword>
<proteinExistence type="inferred from homology"/>
<keyword evidence="3" id="KW-0863">Zinc-finger</keyword>
<reference evidence="7" key="1">
    <citation type="journal article" date="2018" name="Nat. Plants">
        <title>Whole-genome landscape of Medicago truncatula symbiotic genes.</title>
        <authorList>
            <person name="Pecrix Y."/>
            <person name="Gamas P."/>
            <person name="Carrere S."/>
        </authorList>
    </citation>
    <scope>NUCLEOTIDE SEQUENCE</scope>
    <source>
        <tissue evidence="7">Leaves</tissue>
    </source>
</reference>
<dbReference type="GO" id="GO:0003677">
    <property type="term" value="F:DNA binding"/>
    <property type="evidence" value="ECO:0007669"/>
    <property type="project" value="UniProtKB-KW"/>
</dbReference>
<dbReference type="Gene3D" id="2.40.50.140">
    <property type="entry name" value="Nucleic acid-binding proteins"/>
    <property type="match status" value="1"/>
</dbReference>
<dbReference type="InterPro" id="IPR047192">
    <property type="entry name" value="Euk_RPA1_DBD_C"/>
</dbReference>
<comment type="caution">
    <text evidence="7">The sequence shown here is derived from an EMBL/GenBank/DDBJ whole genome shotgun (WGS) entry which is preliminary data.</text>
</comment>
<gene>
    <name evidence="7" type="ORF">MtrunA17_Chr4g0019691</name>
</gene>
<evidence type="ECO:0000256" key="1">
    <source>
        <dbReference type="ARBA" id="ARBA00005690"/>
    </source>
</evidence>
<keyword evidence="5" id="KW-0238">DNA-binding</keyword>